<protein>
    <recommendedName>
        <fullName evidence="3">RRM domain-containing protein</fullName>
    </recommendedName>
</protein>
<dbReference type="SUPFAM" id="SSF54928">
    <property type="entry name" value="RNA-binding domain, RBD"/>
    <property type="match status" value="1"/>
</dbReference>
<dbReference type="PROSITE" id="PS50102">
    <property type="entry name" value="RRM"/>
    <property type="match status" value="1"/>
</dbReference>
<dbReference type="CDD" id="cd00590">
    <property type="entry name" value="RRM_SF"/>
    <property type="match status" value="1"/>
</dbReference>
<feature type="non-terminal residue" evidence="4">
    <location>
        <position position="1"/>
    </location>
</feature>
<keyword evidence="5" id="KW-1185">Reference proteome</keyword>
<evidence type="ECO:0000259" key="3">
    <source>
        <dbReference type="PROSITE" id="PS50102"/>
    </source>
</evidence>
<dbReference type="GO" id="GO:0003723">
    <property type="term" value="F:RNA binding"/>
    <property type="evidence" value="ECO:0007669"/>
    <property type="project" value="UniProtKB-UniRule"/>
</dbReference>
<dbReference type="EMBL" id="JAHRHJ020003813">
    <property type="protein sequence ID" value="KAH9290169.1"/>
    <property type="molecule type" value="Genomic_DNA"/>
</dbReference>
<dbReference type="Proteomes" id="UP000824469">
    <property type="component" value="Unassembled WGS sequence"/>
</dbReference>
<dbReference type="Pfam" id="PF00076">
    <property type="entry name" value="RRM_1"/>
    <property type="match status" value="1"/>
</dbReference>
<gene>
    <name evidence="4" type="ORF">KI387_034286</name>
</gene>
<comment type="caution">
    <text evidence="4">The sequence shown here is derived from an EMBL/GenBank/DDBJ whole genome shotgun (WGS) entry which is preliminary data.</text>
</comment>
<evidence type="ECO:0000256" key="2">
    <source>
        <dbReference type="PROSITE-ProRule" id="PRU00176"/>
    </source>
</evidence>
<name>A0AA38F2Q2_TAXCH</name>
<sequence>PLCEPDAEVIAQVKSVSVDGLPQFWDEDRVKEHLKKFGEIEKVVLSRIMPTAKQRDFGFINFASLEQALACIEVRLANPLPKSQEMKGGLHGGFPIGHTGIGIRTRPGDLTDAGTLRRGSYRGYSRQINMYHSRTAAP</sequence>
<feature type="domain" description="RRM" evidence="3">
    <location>
        <begin position="14"/>
        <end position="79"/>
    </location>
</feature>
<feature type="non-terminal residue" evidence="4">
    <location>
        <position position="138"/>
    </location>
</feature>
<evidence type="ECO:0000256" key="1">
    <source>
        <dbReference type="ARBA" id="ARBA00022884"/>
    </source>
</evidence>
<organism evidence="4 5">
    <name type="scientific">Taxus chinensis</name>
    <name type="common">Chinese yew</name>
    <name type="synonym">Taxus wallichiana var. chinensis</name>
    <dbReference type="NCBI Taxonomy" id="29808"/>
    <lineage>
        <taxon>Eukaryota</taxon>
        <taxon>Viridiplantae</taxon>
        <taxon>Streptophyta</taxon>
        <taxon>Embryophyta</taxon>
        <taxon>Tracheophyta</taxon>
        <taxon>Spermatophyta</taxon>
        <taxon>Pinopsida</taxon>
        <taxon>Pinidae</taxon>
        <taxon>Conifers II</taxon>
        <taxon>Cupressales</taxon>
        <taxon>Taxaceae</taxon>
        <taxon>Taxus</taxon>
    </lineage>
</organism>
<dbReference type="InterPro" id="IPR035979">
    <property type="entry name" value="RBD_domain_sf"/>
</dbReference>
<keyword evidence="1 2" id="KW-0694">RNA-binding</keyword>
<dbReference type="InterPro" id="IPR012677">
    <property type="entry name" value="Nucleotide-bd_a/b_plait_sf"/>
</dbReference>
<reference evidence="4 5" key="1">
    <citation type="journal article" date="2021" name="Nat. Plants">
        <title>The Taxus genome provides insights into paclitaxel biosynthesis.</title>
        <authorList>
            <person name="Xiong X."/>
            <person name="Gou J."/>
            <person name="Liao Q."/>
            <person name="Li Y."/>
            <person name="Zhou Q."/>
            <person name="Bi G."/>
            <person name="Li C."/>
            <person name="Du R."/>
            <person name="Wang X."/>
            <person name="Sun T."/>
            <person name="Guo L."/>
            <person name="Liang H."/>
            <person name="Lu P."/>
            <person name="Wu Y."/>
            <person name="Zhang Z."/>
            <person name="Ro D.K."/>
            <person name="Shang Y."/>
            <person name="Huang S."/>
            <person name="Yan J."/>
        </authorList>
    </citation>
    <scope>NUCLEOTIDE SEQUENCE [LARGE SCALE GENOMIC DNA]</scope>
    <source>
        <strain evidence="4">Ta-2019</strain>
    </source>
</reference>
<dbReference type="InterPro" id="IPR000504">
    <property type="entry name" value="RRM_dom"/>
</dbReference>
<dbReference type="SMART" id="SM00360">
    <property type="entry name" value="RRM"/>
    <property type="match status" value="1"/>
</dbReference>
<evidence type="ECO:0000313" key="5">
    <source>
        <dbReference type="Proteomes" id="UP000824469"/>
    </source>
</evidence>
<dbReference type="Gene3D" id="3.30.70.330">
    <property type="match status" value="1"/>
</dbReference>
<accession>A0AA38F2Q2</accession>
<dbReference type="PANTHER" id="PTHR21245">
    <property type="entry name" value="HETEROGENEOUS NUCLEAR RIBONUCLEOPROTEIN"/>
    <property type="match status" value="1"/>
</dbReference>
<dbReference type="AlphaFoldDB" id="A0AA38F2Q2"/>
<proteinExistence type="predicted"/>
<evidence type="ECO:0000313" key="4">
    <source>
        <dbReference type="EMBL" id="KAH9290169.1"/>
    </source>
</evidence>